<feature type="region of interest" description="Disordered" evidence="1">
    <location>
        <begin position="135"/>
        <end position="182"/>
    </location>
</feature>
<evidence type="ECO:0000313" key="2">
    <source>
        <dbReference type="EMBL" id="KAJ9549731.1"/>
    </source>
</evidence>
<feature type="compositionally biased region" description="Low complexity" evidence="1">
    <location>
        <begin position="41"/>
        <end position="53"/>
    </location>
</feature>
<proteinExistence type="predicted"/>
<feature type="region of interest" description="Disordered" evidence="1">
    <location>
        <begin position="1"/>
        <end position="83"/>
    </location>
</feature>
<feature type="compositionally biased region" description="Low complexity" evidence="1">
    <location>
        <begin position="316"/>
        <end position="329"/>
    </location>
</feature>
<evidence type="ECO:0000256" key="1">
    <source>
        <dbReference type="SAM" id="MobiDB-lite"/>
    </source>
</evidence>
<feature type="region of interest" description="Disordered" evidence="1">
    <location>
        <begin position="292"/>
        <end position="435"/>
    </location>
</feature>
<sequence length="472" mass="53626">MGKKGSGSWLTAVKRAFRYPTKDADQDDEMRKREKRRWLFRRSSNSSVVVQHQSEVKGDDKSKTSSNDVSQQPPKQTIDHHLGATDEEKRAILMAAATIKAAEARNNRTCGCGDYPPHHQAVFHFGKECVTSIEGDRDASSGYSRPKRKEASNRNVKMHAGASSGAISATRPTIPALTRRRSKVDDVRNRKLCESKYLQDIRQRKSMSRDGSCFPDDWSDRPHTLEELDAILQTERNVKRLSPPPSPNRNPSTMDDELEESASWLDRWIEAKQWENQRTSRASFDRRDSIKTVEIDNSRPTSRSGTSIYKLPHHIPNSPSRRSSYSPSNGGQQPITPSPIKTRPLQIRSASPRANLHERKHTKPTVDPTSRGGMFRYSTCANDTAVPNYMAQPSRPRRKHGRRARQDRDPRRLKGNGGVRQETTSPQFEESELQERASWSRWYGTAVVLRGEHGGEISPCSTTDLRRWLGEY</sequence>
<evidence type="ECO:0000313" key="3">
    <source>
        <dbReference type="Proteomes" id="UP001172457"/>
    </source>
</evidence>
<accession>A0AA38T732</accession>
<name>A0AA38T732_9ASTR</name>
<comment type="caution">
    <text evidence="2">The sequence shown here is derived from an EMBL/GenBank/DDBJ whole genome shotgun (WGS) entry which is preliminary data.</text>
</comment>
<dbReference type="Proteomes" id="UP001172457">
    <property type="component" value="Chromosome 5"/>
</dbReference>
<protein>
    <recommendedName>
        <fullName evidence="4">DUF4005 domain-containing protein</fullName>
    </recommendedName>
</protein>
<feature type="compositionally biased region" description="Polar residues" evidence="1">
    <location>
        <begin position="298"/>
        <end position="307"/>
    </location>
</feature>
<feature type="compositionally biased region" description="Basic and acidic residues" evidence="1">
    <location>
        <begin position="20"/>
        <end position="32"/>
    </location>
</feature>
<feature type="compositionally biased region" description="Polar residues" evidence="1">
    <location>
        <begin position="64"/>
        <end position="75"/>
    </location>
</feature>
<evidence type="ECO:0008006" key="4">
    <source>
        <dbReference type="Google" id="ProtNLM"/>
    </source>
</evidence>
<dbReference type="AlphaFoldDB" id="A0AA38T732"/>
<organism evidence="2 3">
    <name type="scientific">Centaurea solstitialis</name>
    <name type="common">yellow star-thistle</name>
    <dbReference type="NCBI Taxonomy" id="347529"/>
    <lineage>
        <taxon>Eukaryota</taxon>
        <taxon>Viridiplantae</taxon>
        <taxon>Streptophyta</taxon>
        <taxon>Embryophyta</taxon>
        <taxon>Tracheophyta</taxon>
        <taxon>Spermatophyta</taxon>
        <taxon>Magnoliopsida</taxon>
        <taxon>eudicotyledons</taxon>
        <taxon>Gunneridae</taxon>
        <taxon>Pentapetalae</taxon>
        <taxon>asterids</taxon>
        <taxon>campanulids</taxon>
        <taxon>Asterales</taxon>
        <taxon>Asteraceae</taxon>
        <taxon>Carduoideae</taxon>
        <taxon>Cardueae</taxon>
        <taxon>Centaureinae</taxon>
        <taxon>Centaurea</taxon>
    </lineage>
</organism>
<reference evidence="2" key="1">
    <citation type="submission" date="2023-03" db="EMBL/GenBank/DDBJ databases">
        <title>Chromosome-scale reference genome and RAD-based genetic map of yellow starthistle (Centaurea solstitialis) reveal putative structural variation and QTLs associated with invader traits.</title>
        <authorList>
            <person name="Reatini B."/>
            <person name="Cang F.A."/>
            <person name="Jiang Q."/>
            <person name="Mckibben M.T.W."/>
            <person name="Barker M.S."/>
            <person name="Rieseberg L.H."/>
            <person name="Dlugosch K.M."/>
        </authorList>
    </citation>
    <scope>NUCLEOTIDE SEQUENCE</scope>
    <source>
        <strain evidence="2">CAN-66</strain>
        <tissue evidence="2">Leaf</tissue>
    </source>
</reference>
<dbReference type="EMBL" id="JARYMX010000005">
    <property type="protein sequence ID" value="KAJ9549731.1"/>
    <property type="molecule type" value="Genomic_DNA"/>
</dbReference>
<feature type="compositionally biased region" description="Basic and acidic residues" evidence="1">
    <location>
        <begin position="54"/>
        <end position="63"/>
    </location>
</feature>
<keyword evidence="3" id="KW-1185">Reference proteome</keyword>
<feature type="region of interest" description="Disordered" evidence="1">
    <location>
        <begin position="235"/>
        <end position="258"/>
    </location>
</feature>
<gene>
    <name evidence="2" type="ORF">OSB04_022274</name>
</gene>